<dbReference type="AlphaFoldDB" id="A0A7G3ZGS8"/>
<dbReference type="GeneID" id="59325881"/>
<sequence>MDRTIYEACNDLIVEFGTHPISADEVLAEKVDHVVPVVFKSREELAADSERDRAEGLFEGDLVPRIDLRVLHYFATQCIVQKYPHLVRCFDETSMITLGLLVEKWIRDYLVSKAPEGGSANWTLGEGPSQSVSKAVNYRDFPSNI</sequence>
<dbReference type="PANTHER" id="PTHR28054:SF1">
    <property type="entry name" value="RNA POLYMERASE I-SPECIFIC TRANSCRIPTION INITIATION FACTOR RRN10"/>
    <property type="match status" value="1"/>
</dbReference>
<dbReference type="EMBL" id="CP059249">
    <property type="protein sequence ID" value="QLL32714.1"/>
    <property type="molecule type" value="Genomic_DNA"/>
</dbReference>
<dbReference type="KEGG" id="tgb:HG536_0D02360"/>
<reference evidence="1 2" key="1">
    <citation type="submission" date="2020-06" db="EMBL/GenBank/DDBJ databases">
        <title>The yeast mating-type switching endonuclease HO is a domesticated member of an unorthodox homing genetic element family.</title>
        <authorList>
            <person name="Coughlan A.Y."/>
            <person name="Lombardi L."/>
            <person name="Braun-Galleani S."/>
            <person name="Martos A.R."/>
            <person name="Galeote V."/>
            <person name="Bigey F."/>
            <person name="Dequin S."/>
            <person name="Byrne K.P."/>
            <person name="Wolfe K.H."/>
        </authorList>
    </citation>
    <scope>NUCLEOTIDE SEQUENCE [LARGE SCALE GENOMIC DNA]</scope>
    <source>
        <strain evidence="1 2">CBS764</strain>
    </source>
</reference>
<dbReference type="PANTHER" id="PTHR28054">
    <property type="entry name" value="RNA POLYMERASE I-SPECIFIC TRANSCRIPTION INITIATION FACTOR RRN10"/>
    <property type="match status" value="1"/>
</dbReference>
<accession>A0A7G3ZGS8</accession>
<dbReference type="GO" id="GO:0006360">
    <property type="term" value="P:transcription by RNA polymerase I"/>
    <property type="evidence" value="ECO:0007669"/>
    <property type="project" value="InterPro"/>
</dbReference>
<proteinExistence type="predicted"/>
<name>A0A7G3ZGS8_9SACH</name>
<dbReference type="Pfam" id="PF05234">
    <property type="entry name" value="UAF_Rrn10"/>
    <property type="match status" value="1"/>
</dbReference>
<evidence type="ECO:0000313" key="1">
    <source>
        <dbReference type="EMBL" id="QLL32714.1"/>
    </source>
</evidence>
<keyword evidence="2" id="KW-1185">Reference proteome</keyword>
<evidence type="ECO:0000313" key="2">
    <source>
        <dbReference type="Proteomes" id="UP000515788"/>
    </source>
</evidence>
<dbReference type="RefSeq" id="XP_037139388.1">
    <property type="nucleotide sequence ID" value="XM_037283492.1"/>
</dbReference>
<protein>
    <submittedName>
        <fullName evidence="1">Uncharacterized protein</fullName>
    </submittedName>
</protein>
<dbReference type="InterPro" id="IPR022793">
    <property type="entry name" value="Rrn10"/>
</dbReference>
<organism evidence="1 2">
    <name type="scientific">Torulaspora globosa</name>
    <dbReference type="NCBI Taxonomy" id="48254"/>
    <lineage>
        <taxon>Eukaryota</taxon>
        <taxon>Fungi</taxon>
        <taxon>Dikarya</taxon>
        <taxon>Ascomycota</taxon>
        <taxon>Saccharomycotina</taxon>
        <taxon>Saccharomycetes</taxon>
        <taxon>Saccharomycetales</taxon>
        <taxon>Saccharomycetaceae</taxon>
        <taxon>Torulaspora</taxon>
    </lineage>
</organism>
<dbReference type="Proteomes" id="UP000515788">
    <property type="component" value="Chromosome 4"/>
</dbReference>
<dbReference type="OrthoDB" id="2565191at2759"/>
<gene>
    <name evidence="1" type="ORF">HG536_0D02360</name>
</gene>